<dbReference type="GO" id="GO:0007165">
    <property type="term" value="P:signal transduction"/>
    <property type="evidence" value="ECO:0007669"/>
    <property type="project" value="UniProtKB-KW"/>
</dbReference>
<gene>
    <name evidence="3" type="ORF">SDC9_160654</name>
</gene>
<name>A0A645FMA9_9ZZZZ</name>
<dbReference type="PANTHER" id="PTHR32089:SF112">
    <property type="entry name" value="LYSOZYME-LIKE PROTEIN-RELATED"/>
    <property type="match status" value="1"/>
</dbReference>
<accession>A0A645FMA9</accession>
<dbReference type="SMART" id="SM00283">
    <property type="entry name" value="MA"/>
    <property type="match status" value="1"/>
</dbReference>
<dbReference type="Gene3D" id="1.10.287.950">
    <property type="entry name" value="Methyl-accepting chemotaxis protein"/>
    <property type="match status" value="1"/>
</dbReference>
<dbReference type="SUPFAM" id="SSF58104">
    <property type="entry name" value="Methyl-accepting chemotaxis protein (MCP) signaling domain"/>
    <property type="match status" value="1"/>
</dbReference>
<proteinExistence type="predicted"/>
<dbReference type="Pfam" id="PF00015">
    <property type="entry name" value="MCPsignal"/>
    <property type="match status" value="1"/>
</dbReference>
<keyword evidence="1" id="KW-0807">Transducer</keyword>
<dbReference type="GO" id="GO:0016020">
    <property type="term" value="C:membrane"/>
    <property type="evidence" value="ECO:0007669"/>
    <property type="project" value="InterPro"/>
</dbReference>
<reference evidence="3" key="1">
    <citation type="submission" date="2019-08" db="EMBL/GenBank/DDBJ databases">
        <authorList>
            <person name="Kucharzyk K."/>
            <person name="Murdoch R.W."/>
            <person name="Higgins S."/>
            <person name="Loffler F."/>
        </authorList>
    </citation>
    <scope>NUCLEOTIDE SEQUENCE</scope>
</reference>
<dbReference type="PROSITE" id="PS50111">
    <property type="entry name" value="CHEMOTAXIS_TRANSDUC_2"/>
    <property type="match status" value="1"/>
</dbReference>
<dbReference type="AlphaFoldDB" id="A0A645FMA9"/>
<evidence type="ECO:0000313" key="3">
    <source>
        <dbReference type="EMBL" id="MPN13333.1"/>
    </source>
</evidence>
<comment type="caution">
    <text evidence="3">The sequence shown here is derived from an EMBL/GenBank/DDBJ whole genome shotgun (WGS) entry which is preliminary data.</text>
</comment>
<protein>
    <recommendedName>
        <fullName evidence="2">Methyl-accepting transducer domain-containing protein</fullName>
    </recommendedName>
</protein>
<organism evidence="3">
    <name type="scientific">bioreactor metagenome</name>
    <dbReference type="NCBI Taxonomy" id="1076179"/>
    <lineage>
        <taxon>unclassified sequences</taxon>
        <taxon>metagenomes</taxon>
        <taxon>ecological metagenomes</taxon>
    </lineage>
</organism>
<feature type="domain" description="Methyl-accepting transducer" evidence="2">
    <location>
        <begin position="1"/>
        <end position="232"/>
    </location>
</feature>
<evidence type="ECO:0000256" key="1">
    <source>
        <dbReference type="ARBA" id="ARBA00023224"/>
    </source>
</evidence>
<sequence length="256" mass="27132">MNVTNELQESAETVKRHMDGNQENMGLLEGRFLQVNNRVKEGLGQMASAEGAMGQVEDAISSARQATATLLAQMEQIQQMLRQIEEVASQTNLLSLNASIEAARAGAAGKGFAVVADEVRSLAARSAQVAVKIQAVVNALAGATQEVYTRVDGGGTAVRDGMASLHELGDSLEAMEAAAQDARRIMQEQRCGMDQTDASVVKMRAGVAQISQYTNDNADGVEKITVAIEEQNASTTALAAQFLEIAGMSEELCRDA</sequence>
<dbReference type="PANTHER" id="PTHR32089">
    <property type="entry name" value="METHYL-ACCEPTING CHEMOTAXIS PROTEIN MCPB"/>
    <property type="match status" value="1"/>
</dbReference>
<evidence type="ECO:0000259" key="2">
    <source>
        <dbReference type="PROSITE" id="PS50111"/>
    </source>
</evidence>
<dbReference type="InterPro" id="IPR004089">
    <property type="entry name" value="MCPsignal_dom"/>
</dbReference>
<dbReference type="EMBL" id="VSSQ01059832">
    <property type="protein sequence ID" value="MPN13333.1"/>
    <property type="molecule type" value="Genomic_DNA"/>
</dbReference>